<gene>
    <name evidence="1" type="ORF">TNCV_2636421</name>
</gene>
<dbReference type="PANTHER" id="PTHR45913:SF21">
    <property type="entry name" value="DUF4371 DOMAIN-CONTAINING PROTEIN"/>
    <property type="match status" value="1"/>
</dbReference>
<evidence type="ECO:0008006" key="3">
    <source>
        <dbReference type="Google" id="ProtNLM"/>
    </source>
</evidence>
<dbReference type="EMBL" id="BMAU01021021">
    <property type="protein sequence ID" value="GFX87002.1"/>
    <property type="molecule type" value="Genomic_DNA"/>
</dbReference>
<protein>
    <recommendedName>
        <fullName evidence="3">DUF4371 domain-containing protein</fullName>
    </recommendedName>
</protein>
<comment type="caution">
    <text evidence="1">The sequence shown here is derived from an EMBL/GenBank/DDBJ whole genome shotgun (WGS) entry which is preliminary data.</text>
</comment>
<evidence type="ECO:0000313" key="2">
    <source>
        <dbReference type="Proteomes" id="UP000887159"/>
    </source>
</evidence>
<dbReference type="PANTHER" id="PTHR45913">
    <property type="entry name" value="EPM2A-INTERACTING PROTEIN 1"/>
    <property type="match status" value="1"/>
</dbReference>
<proteinExistence type="predicted"/>
<sequence>MQEAMLVAADSLFDDFKNKTEILGAINMLQLSARITTRKIELIASNLEAKLANDVETCEFFSIQLDESIDAVDTAQLAISVKMVFDDFSTKEEFLKILQLTARTQGKDIFSLFKKFTIENKLPLKKLSSITTDGARAMTFSAMGHERKRRQKKRKFHGNFRTAQKKVSEGSISSEKLGRGLSDTLFNVDSETLSGNRIFDIEILMSIFSILSCPVCYNQEMYLIEDSRLGLQSNLCLKCKNCSFTKGFTSTSQR</sequence>
<organism evidence="1 2">
    <name type="scientific">Trichonephila clavipes</name>
    <name type="common">Golden silk orbweaver</name>
    <name type="synonym">Nephila clavipes</name>
    <dbReference type="NCBI Taxonomy" id="2585209"/>
    <lineage>
        <taxon>Eukaryota</taxon>
        <taxon>Metazoa</taxon>
        <taxon>Ecdysozoa</taxon>
        <taxon>Arthropoda</taxon>
        <taxon>Chelicerata</taxon>
        <taxon>Arachnida</taxon>
        <taxon>Araneae</taxon>
        <taxon>Araneomorphae</taxon>
        <taxon>Entelegynae</taxon>
        <taxon>Araneoidea</taxon>
        <taxon>Nephilidae</taxon>
        <taxon>Trichonephila</taxon>
    </lineage>
</organism>
<keyword evidence="2" id="KW-1185">Reference proteome</keyword>
<reference evidence="1" key="1">
    <citation type="submission" date="2020-08" db="EMBL/GenBank/DDBJ databases">
        <title>Multicomponent nature underlies the extraordinary mechanical properties of spider dragline silk.</title>
        <authorList>
            <person name="Kono N."/>
            <person name="Nakamura H."/>
            <person name="Mori M."/>
            <person name="Yoshida Y."/>
            <person name="Ohtoshi R."/>
            <person name="Malay A.D."/>
            <person name="Moran D.A.P."/>
            <person name="Tomita M."/>
            <person name="Numata K."/>
            <person name="Arakawa K."/>
        </authorList>
    </citation>
    <scope>NUCLEOTIDE SEQUENCE</scope>
</reference>
<accession>A0A8X6UWT3</accession>
<dbReference type="AlphaFoldDB" id="A0A8X6UWT3"/>
<evidence type="ECO:0000313" key="1">
    <source>
        <dbReference type="EMBL" id="GFX87002.1"/>
    </source>
</evidence>
<dbReference type="Proteomes" id="UP000887159">
    <property type="component" value="Unassembled WGS sequence"/>
</dbReference>
<name>A0A8X6UWT3_TRICX</name>